<feature type="domain" description="Calcineurin-like phosphoesterase" evidence="2">
    <location>
        <begin position="23"/>
        <end position="250"/>
    </location>
</feature>
<dbReference type="PANTHER" id="PTHR37844:SF2">
    <property type="entry name" value="SER_THR PROTEIN PHOSPHATASE SUPERFAMILY (AFU_ORTHOLOGUE AFUA_1G14840)"/>
    <property type="match status" value="1"/>
</dbReference>
<evidence type="ECO:0000259" key="2">
    <source>
        <dbReference type="Pfam" id="PF00149"/>
    </source>
</evidence>
<evidence type="ECO:0000313" key="3">
    <source>
        <dbReference type="EMBL" id="KAI1881720.1"/>
    </source>
</evidence>
<name>A0A9P9WYQ0_9PEZI</name>
<keyword evidence="1" id="KW-0732">Signal</keyword>
<reference evidence="3" key="1">
    <citation type="submission" date="2021-03" db="EMBL/GenBank/DDBJ databases">
        <title>Revisited historic fungal species revealed as producer of novel bioactive compounds through whole genome sequencing and comparative genomics.</title>
        <authorList>
            <person name="Vignolle G.A."/>
            <person name="Hochenegger N."/>
            <person name="Mach R.L."/>
            <person name="Mach-Aigner A.R."/>
            <person name="Javad Rahimi M."/>
            <person name="Salim K.A."/>
            <person name="Chan C.M."/>
            <person name="Lim L.B.L."/>
            <person name="Cai F."/>
            <person name="Druzhinina I.S."/>
            <person name="U'Ren J.M."/>
            <person name="Derntl C."/>
        </authorList>
    </citation>
    <scope>NUCLEOTIDE SEQUENCE</scope>
    <source>
        <strain evidence="3">TUCIM 5799</strain>
    </source>
</reference>
<dbReference type="GO" id="GO:0016787">
    <property type="term" value="F:hydrolase activity"/>
    <property type="evidence" value="ECO:0007669"/>
    <property type="project" value="InterPro"/>
</dbReference>
<comment type="caution">
    <text evidence="3">The sequence shown here is derived from an EMBL/GenBank/DDBJ whole genome shotgun (WGS) entry which is preliminary data.</text>
</comment>
<protein>
    <recommendedName>
        <fullName evidence="2">Calcineurin-like phosphoesterase domain-containing protein</fullName>
    </recommendedName>
</protein>
<feature type="signal peptide" evidence="1">
    <location>
        <begin position="1"/>
        <end position="29"/>
    </location>
</feature>
<gene>
    <name evidence="3" type="ORF">JX265_000546</name>
</gene>
<dbReference type="SUPFAM" id="SSF56300">
    <property type="entry name" value="Metallo-dependent phosphatases"/>
    <property type="match status" value="1"/>
</dbReference>
<dbReference type="AlphaFoldDB" id="A0A9P9WYQ0"/>
<keyword evidence="4" id="KW-1185">Reference proteome</keyword>
<feature type="chain" id="PRO_5040271852" description="Calcineurin-like phosphoesterase domain-containing protein" evidence="1">
    <location>
        <begin position="30"/>
        <end position="285"/>
    </location>
</feature>
<dbReference type="Proteomes" id="UP000829685">
    <property type="component" value="Unassembled WGS sequence"/>
</dbReference>
<proteinExistence type="predicted"/>
<evidence type="ECO:0000256" key="1">
    <source>
        <dbReference type="SAM" id="SignalP"/>
    </source>
</evidence>
<dbReference type="InterPro" id="IPR004843">
    <property type="entry name" value="Calcineurin-like_PHP"/>
</dbReference>
<accession>A0A9P9WYQ0</accession>
<evidence type="ECO:0000313" key="4">
    <source>
        <dbReference type="Proteomes" id="UP000829685"/>
    </source>
</evidence>
<dbReference type="Gene3D" id="3.60.21.10">
    <property type="match status" value="1"/>
</dbReference>
<sequence>MTPIFHQKYRRALLHLTIVFLQIISDLHLEAPKAYDVFQIAPKAPYLALLGDIGCLTRDFDDYTNFLLVQLGQFKTVFLLLGNHEPYHSSWSTVKESMARFQENVKARQETGETLGEFVLLDRTRFDIDVGDDQVTILGCTLFSNIPPESHDHVSLRLNDFYYIEKWEVEKHNEEHQRDVQWLSSQLEELRGSARKVVVLTHYSPTTDSRAKDPRHSKSPIEAAFATDLHDSPMWQNETVKLWAFGHTHYNCDFEDDLGKRLYTNQRGYYFSQAAGFDSTRVIQV</sequence>
<dbReference type="EMBL" id="JAFIMR010000001">
    <property type="protein sequence ID" value="KAI1881720.1"/>
    <property type="molecule type" value="Genomic_DNA"/>
</dbReference>
<dbReference type="Pfam" id="PF00149">
    <property type="entry name" value="Metallophos"/>
    <property type="match status" value="1"/>
</dbReference>
<organism evidence="3 4">
    <name type="scientific">Neoarthrinium moseri</name>
    <dbReference type="NCBI Taxonomy" id="1658444"/>
    <lineage>
        <taxon>Eukaryota</taxon>
        <taxon>Fungi</taxon>
        <taxon>Dikarya</taxon>
        <taxon>Ascomycota</taxon>
        <taxon>Pezizomycotina</taxon>
        <taxon>Sordariomycetes</taxon>
        <taxon>Xylariomycetidae</taxon>
        <taxon>Amphisphaeriales</taxon>
        <taxon>Apiosporaceae</taxon>
        <taxon>Neoarthrinium</taxon>
    </lineage>
</organism>
<dbReference type="InterPro" id="IPR029052">
    <property type="entry name" value="Metallo-depent_PP-like"/>
</dbReference>
<dbReference type="PANTHER" id="PTHR37844">
    <property type="entry name" value="SER/THR PROTEIN PHOSPHATASE SUPERFAMILY (AFU_ORTHOLOGUE AFUA_1G14840)"/>
    <property type="match status" value="1"/>
</dbReference>